<keyword evidence="3 7" id="KW-0378">Hydrolase</keyword>
<evidence type="ECO:0000313" key="7">
    <source>
        <dbReference type="EMBL" id="MFC0674002.1"/>
    </source>
</evidence>
<feature type="region of interest" description="Disordered" evidence="4">
    <location>
        <begin position="18"/>
        <end position="43"/>
    </location>
</feature>
<dbReference type="InterPro" id="IPR000073">
    <property type="entry name" value="AB_hydrolase_1"/>
</dbReference>
<dbReference type="PANTHER" id="PTHR43248">
    <property type="entry name" value="2-SUCCINYL-6-HYDROXY-2,4-CYCLOHEXADIENE-1-CARBOXYLATE SYNTHASE"/>
    <property type="match status" value="1"/>
</dbReference>
<keyword evidence="8" id="KW-1185">Reference proteome</keyword>
<evidence type="ECO:0000256" key="1">
    <source>
        <dbReference type="ARBA" id="ARBA00010088"/>
    </source>
</evidence>
<feature type="domain" description="Peptidase S33 tripeptidyl aminopeptidase-like C-terminal" evidence="6">
    <location>
        <begin position="436"/>
        <end position="535"/>
    </location>
</feature>
<name>A0ABV6RAJ0_9MICO</name>
<evidence type="ECO:0000256" key="3">
    <source>
        <dbReference type="ARBA" id="ARBA00022801"/>
    </source>
</evidence>
<reference evidence="7 8" key="1">
    <citation type="submission" date="2024-09" db="EMBL/GenBank/DDBJ databases">
        <authorList>
            <person name="Sun Q."/>
            <person name="Mori K."/>
        </authorList>
    </citation>
    <scope>NUCLEOTIDE SEQUENCE [LARGE SCALE GENOMIC DNA]</scope>
    <source>
        <strain evidence="7 8">CICC 10874</strain>
    </source>
</reference>
<comment type="similarity">
    <text evidence="1">Belongs to the peptidase S33 family.</text>
</comment>
<evidence type="ECO:0000259" key="5">
    <source>
        <dbReference type="Pfam" id="PF00561"/>
    </source>
</evidence>
<evidence type="ECO:0000259" key="6">
    <source>
        <dbReference type="Pfam" id="PF08386"/>
    </source>
</evidence>
<dbReference type="Gene3D" id="3.40.50.1820">
    <property type="entry name" value="alpha/beta hydrolase"/>
    <property type="match status" value="1"/>
</dbReference>
<keyword evidence="2" id="KW-0732">Signal</keyword>
<feature type="domain" description="AB hydrolase-1" evidence="5">
    <location>
        <begin position="125"/>
        <end position="303"/>
    </location>
</feature>
<comment type="caution">
    <text evidence="7">The sequence shown here is derived from an EMBL/GenBank/DDBJ whole genome shotgun (WGS) entry which is preliminary data.</text>
</comment>
<dbReference type="Proteomes" id="UP001589793">
    <property type="component" value="Unassembled WGS sequence"/>
</dbReference>
<dbReference type="InterPro" id="IPR051601">
    <property type="entry name" value="Serine_prot/Carboxylest_S33"/>
</dbReference>
<sequence length="536" mass="55400">MVAAVVLTASGCSLIGQLGQGGQGPGSSTSAASDGGAPGATPALAEVGTSAAKDLPADPAADPAYEAYYAQRVQWGECGDDVDVSTPAMQCGTVRVPRVWNDPAVGDLELAVMRLPASGEAQGSLLTNPGGPGGSGIDFVAGSAQYVFSQEVLAAYDIIGFDPRGVARSEGIRCLDDAQTDEYLAATGEIGTPEGLQAAKDEFAAMAAACEEHSGDLLPYVDTYSAARDLDVLRSAVGSEKLDYLGYSYGTYLGASYAELYPERVGRFVLDGALDPTLTSDAITRGQAEGFENATTAFVEGCLSRGSDVCPLKGTTQEGKQQLRAFFDSVDAQPLTTDDDARPLTGALARSGLLLTLYNDENWSMGYQALSAAMNGDGSALLFLADLGSDRNDDGTYNGNGTFAITAVNCLDHVGVADEQWQVQESAALAEEFPTWGDGFGFSQTMCDLWPAGPVRAPAPIAAAGSDLIVVIGTTGDPATPYAWAQGLDSQLENSTLITYEGEGHTAYGRSGGCVEEAVDAYLLEGTAPEDGLTCS</sequence>
<evidence type="ECO:0000256" key="2">
    <source>
        <dbReference type="ARBA" id="ARBA00022729"/>
    </source>
</evidence>
<proteinExistence type="inferred from homology"/>
<protein>
    <submittedName>
        <fullName evidence="7">Alpha/beta hydrolase</fullName>
    </submittedName>
</protein>
<dbReference type="SUPFAM" id="SSF53474">
    <property type="entry name" value="alpha/beta-Hydrolases"/>
    <property type="match status" value="1"/>
</dbReference>
<dbReference type="RefSeq" id="WP_376979936.1">
    <property type="nucleotide sequence ID" value="NZ_JBHLSV010000008.1"/>
</dbReference>
<gene>
    <name evidence="7" type="ORF">ACFFF6_08550</name>
</gene>
<dbReference type="Pfam" id="PF00561">
    <property type="entry name" value="Abhydrolase_1"/>
    <property type="match status" value="1"/>
</dbReference>
<evidence type="ECO:0000256" key="4">
    <source>
        <dbReference type="SAM" id="MobiDB-lite"/>
    </source>
</evidence>
<dbReference type="InterPro" id="IPR013595">
    <property type="entry name" value="Pept_S33_TAP-like_C"/>
</dbReference>
<accession>A0ABV6RAJ0</accession>
<dbReference type="EMBL" id="JBHLSV010000008">
    <property type="protein sequence ID" value="MFC0674002.1"/>
    <property type="molecule type" value="Genomic_DNA"/>
</dbReference>
<dbReference type="PANTHER" id="PTHR43248:SF29">
    <property type="entry name" value="TRIPEPTIDYL AMINOPEPTIDASE"/>
    <property type="match status" value="1"/>
</dbReference>
<organism evidence="7 8">
    <name type="scientific">Brachybacterium hainanense</name>
    <dbReference type="NCBI Taxonomy" id="1541174"/>
    <lineage>
        <taxon>Bacteria</taxon>
        <taxon>Bacillati</taxon>
        <taxon>Actinomycetota</taxon>
        <taxon>Actinomycetes</taxon>
        <taxon>Micrococcales</taxon>
        <taxon>Dermabacteraceae</taxon>
        <taxon>Brachybacterium</taxon>
    </lineage>
</organism>
<feature type="compositionally biased region" description="Low complexity" evidence="4">
    <location>
        <begin position="26"/>
        <end position="43"/>
    </location>
</feature>
<evidence type="ECO:0000313" key="8">
    <source>
        <dbReference type="Proteomes" id="UP001589793"/>
    </source>
</evidence>
<dbReference type="InterPro" id="IPR029058">
    <property type="entry name" value="AB_hydrolase_fold"/>
</dbReference>
<dbReference type="Pfam" id="PF08386">
    <property type="entry name" value="Abhydrolase_4"/>
    <property type="match status" value="1"/>
</dbReference>
<dbReference type="GO" id="GO:0016787">
    <property type="term" value="F:hydrolase activity"/>
    <property type="evidence" value="ECO:0007669"/>
    <property type="project" value="UniProtKB-KW"/>
</dbReference>